<feature type="transmembrane region" description="Helical" evidence="7">
    <location>
        <begin position="98"/>
        <end position="121"/>
    </location>
</feature>
<dbReference type="EMBL" id="QLMA01000009">
    <property type="protein sequence ID" value="RAJ75579.1"/>
    <property type="molecule type" value="Genomic_DNA"/>
</dbReference>
<gene>
    <name evidence="10" type="ORF">CLV59_109193</name>
</gene>
<dbReference type="InterPro" id="IPR039421">
    <property type="entry name" value="Type_1_exporter"/>
</dbReference>
<dbReference type="SUPFAM" id="SSF90123">
    <property type="entry name" value="ABC transporter transmembrane region"/>
    <property type="match status" value="1"/>
</dbReference>
<name>A0A327VQ68_9BACT</name>
<evidence type="ECO:0000256" key="2">
    <source>
        <dbReference type="ARBA" id="ARBA00022692"/>
    </source>
</evidence>
<dbReference type="Pfam" id="PF00005">
    <property type="entry name" value="ABC_tran"/>
    <property type="match status" value="1"/>
</dbReference>
<dbReference type="PANTHER" id="PTHR43394">
    <property type="entry name" value="ATP-DEPENDENT PERMEASE MDL1, MITOCHONDRIAL"/>
    <property type="match status" value="1"/>
</dbReference>
<dbReference type="PROSITE" id="PS50929">
    <property type="entry name" value="ABC_TM1F"/>
    <property type="match status" value="1"/>
</dbReference>
<dbReference type="PROSITE" id="PS00211">
    <property type="entry name" value="ABC_TRANSPORTER_1"/>
    <property type="match status" value="1"/>
</dbReference>
<keyword evidence="5 7" id="KW-1133">Transmembrane helix</keyword>
<feature type="transmembrane region" description="Helical" evidence="7">
    <location>
        <begin position="294"/>
        <end position="314"/>
    </location>
</feature>
<dbReference type="PANTHER" id="PTHR43394:SF1">
    <property type="entry name" value="ATP-BINDING CASSETTE SUB-FAMILY B MEMBER 10, MITOCHONDRIAL"/>
    <property type="match status" value="1"/>
</dbReference>
<dbReference type="GO" id="GO:0005524">
    <property type="term" value="F:ATP binding"/>
    <property type="evidence" value="ECO:0007669"/>
    <property type="project" value="UniProtKB-KW"/>
</dbReference>
<dbReference type="InterPro" id="IPR003593">
    <property type="entry name" value="AAA+_ATPase"/>
</dbReference>
<dbReference type="GO" id="GO:0016887">
    <property type="term" value="F:ATP hydrolysis activity"/>
    <property type="evidence" value="ECO:0007669"/>
    <property type="project" value="InterPro"/>
</dbReference>
<dbReference type="FunFam" id="3.40.50.300:FF:000218">
    <property type="entry name" value="Multidrug ABC transporter ATP-binding protein"/>
    <property type="match status" value="1"/>
</dbReference>
<feature type="domain" description="ABC transmembrane type-1" evidence="9">
    <location>
        <begin position="34"/>
        <end position="349"/>
    </location>
</feature>
<dbReference type="CDD" id="cd18552">
    <property type="entry name" value="ABC_6TM_MsbA_like"/>
    <property type="match status" value="1"/>
</dbReference>
<feature type="transmembrane region" description="Helical" evidence="7">
    <location>
        <begin position="182"/>
        <end position="200"/>
    </location>
</feature>
<evidence type="ECO:0000256" key="5">
    <source>
        <dbReference type="ARBA" id="ARBA00022989"/>
    </source>
</evidence>
<sequence>MPVLKIKTKETGMKTLKRLLKYASPLHHYLPEYIIYTIIGIVFGLVNFSMLIPLLDVLFDKVKPDVLTRPEFTFSVQYFINLFKYHFNSYIVLHNDKFGALVFVGAFIAICTTVANVGRYMSARVIVRLRMVLLEKVRNDMYNKVTEQSLSFYHNRKKGEILTIFSSDVQEIESNVVNAIQVFLRDPFIIVAYFAALFYLSAKLTFFTILFFPVSGFLLSYISKKLKQKGFFSMALFGETIAISEESISGVRVIQSFSAVKFMQRKFAAVNGHFIKVSKSIYNQREMASPISEIFGVIIVVILVIFGGSIVLAGDTVLTSAAFITYLVFYSQILQPAKNISTAITSLQKGLVSSERIFGLLDAEVNIQEKPDAVAVKGFEKDINYNNVTFAFEKDPYKPVLKNVQLQVKKGEMIALVGRSGAGKSTMADILPRFYDVDKGAVTIDGTDVKDIKLDDLRDLMGIVSQEAILFNDTVLNNIAFGQTNVDREAVIQAAKIANAHEFIEGLEKGYDTSIGDRGMKLSGGQRQRLTIARAVFKNPPIMILDEATSALDTESEKLVQESLDKLMQNRTTIVIAHRLSTIQHANKIVVMEKGEIVETGTHDELMAVEGIYRKLVEMQEFK</sequence>
<dbReference type="Pfam" id="PF00664">
    <property type="entry name" value="ABC_membrane"/>
    <property type="match status" value="1"/>
</dbReference>
<dbReference type="PROSITE" id="PS50893">
    <property type="entry name" value="ABC_TRANSPORTER_2"/>
    <property type="match status" value="1"/>
</dbReference>
<evidence type="ECO:0000313" key="10">
    <source>
        <dbReference type="EMBL" id="RAJ75579.1"/>
    </source>
</evidence>
<dbReference type="InterPro" id="IPR003439">
    <property type="entry name" value="ABC_transporter-like_ATP-bd"/>
</dbReference>
<feature type="transmembrane region" description="Helical" evidence="7">
    <location>
        <begin position="206"/>
        <end position="223"/>
    </location>
</feature>
<comment type="subcellular location">
    <subcellularLocation>
        <location evidence="1">Cell membrane</location>
        <topology evidence="1">Multi-pass membrane protein</topology>
    </subcellularLocation>
</comment>
<protein>
    <submittedName>
        <fullName evidence="10">ATP-binding cassette, subfamily B, MsbA</fullName>
    </submittedName>
</protein>
<feature type="transmembrane region" description="Helical" evidence="7">
    <location>
        <begin position="33"/>
        <end position="55"/>
    </location>
</feature>
<proteinExistence type="predicted"/>
<dbReference type="GO" id="GO:0015421">
    <property type="term" value="F:ABC-type oligopeptide transporter activity"/>
    <property type="evidence" value="ECO:0007669"/>
    <property type="project" value="TreeGrafter"/>
</dbReference>
<dbReference type="SMART" id="SM00382">
    <property type="entry name" value="AAA"/>
    <property type="match status" value="1"/>
</dbReference>
<keyword evidence="6 7" id="KW-0472">Membrane</keyword>
<keyword evidence="2 7" id="KW-0812">Transmembrane</keyword>
<keyword evidence="11" id="KW-1185">Reference proteome</keyword>
<evidence type="ECO:0000256" key="7">
    <source>
        <dbReference type="SAM" id="Phobius"/>
    </source>
</evidence>
<dbReference type="InterPro" id="IPR011527">
    <property type="entry name" value="ABC1_TM_dom"/>
</dbReference>
<dbReference type="Gene3D" id="1.20.1560.10">
    <property type="entry name" value="ABC transporter type 1, transmembrane domain"/>
    <property type="match status" value="1"/>
</dbReference>
<reference evidence="10 11" key="1">
    <citation type="submission" date="2018-06" db="EMBL/GenBank/DDBJ databases">
        <title>Genomic Encyclopedia of Archaeal and Bacterial Type Strains, Phase II (KMG-II): from individual species to whole genera.</title>
        <authorList>
            <person name="Goeker M."/>
        </authorList>
    </citation>
    <scope>NUCLEOTIDE SEQUENCE [LARGE SCALE GENOMIC DNA]</scope>
    <source>
        <strain evidence="10 11">DSM 29821</strain>
    </source>
</reference>
<evidence type="ECO:0000313" key="11">
    <source>
        <dbReference type="Proteomes" id="UP000249819"/>
    </source>
</evidence>
<comment type="caution">
    <text evidence="10">The sequence shown here is derived from an EMBL/GenBank/DDBJ whole genome shotgun (WGS) entry which is preliminary data.</text>
</comment>
<evidence type="ECO:0000256" key="3">
    <source>
        <dbReference type="ARBA" id="ARBA00022741"/>
    </source>
</evidence>
<dbReference type="CDD" id="cd03251">
    <property type="entry name" value="ABCC_MsbA"/>
    <property type="match status" value="1"/>
</dbReference>
<evidence type="ECO:0000259" key="9">
    <source>
        <dbReference type="PROSITE" id="PS50929"/>
    </source>
</evidence>
<feature type="domain" description="ABC transporter" evidence="8">
    <location>
        <begin position="383"/>
        <end position="619"/>
    </location>
</feature>
<keyword evidence="4 10" id="KW-0067">ATP-binding</keyword>
<dbReference type="InterPro" id="IPR017871">
    <property type="entry name" value="ABC_transporter-like_CS"/>
</dbReference>
<accession>A0A327VQ68</accession>
<dbReference type="InterPro" id="IPR036640">
    <property type="entry name" value="ABC1_TM_sf"/>
</dbReference>
<evidence type="ECO:0000259" key="8">
    <source>
        <dbReference type="PROSITE" id="PS50893"/>
    </source>
</evidence>
<dbReference type="AlphaFoldDB" id="A0A327VQ68"/>
<dbReference type="Gene3D" id="3.40.50.300">
    <property type="entry name" value="P-loop containing nucleotide triphosphate hydrolases"/>
    <property type="match status" value="1"/>
</dbReference>
<organism evidence="10 11">
    <name type="scientific">Chitinophaga dinghuensis</name>
    <dbReference type="NCBI Taxonomy" id="1539050"/>
    <lineage>
        <taxon>Bacteria</taxon>
        <taxon>Pseudomonadati</taxon>
        <taxon>Bacteroidota</taxon>
        <taxon>Chitinophagia</taxon>
        <taxon>Chitinophagales</taxon>
        <taxon>Chitinophagaceae</taxon>
        <taxon>Chitinophaga</taxon>
    </lineage>
</organism>
<dbReference type="Proteomes" id="UP000249819">
    <property type="component" value="Unassembled WGS sequence"/>
</dbReference>
<dbReference type="GO" id="GO:0005886">
    <property type="term" value="C:plasma membrane"/>
    <property type="evidence" value="ECO:0007669"/>
    <property type="project" value="UniProtKB-SubCell"/>
</dbReference>
<dbReference type="InterPro" id="IPR027417">
    <property type="entry name" value="P-loop_NTPase"/>
</dbReference>
<keyword evidence="3" id="KW-0547">Nucleotide-binding</keyword>
<evidence type="ECO:0000256" key="4">
    <source>
        <dbReference type="ARBA" id="ARBA00022840"/>
    </source>
</evidence>
<evidence type="ECO:0000256" key="6">
    <source>
        <dbReference type="ARBA" id="ARBA00023136"/>
    </source>
</evidence>
<evidence type="ECO:0000256" key="1">
    <source>
        <dbReference type="ARBA" id="ARBA00004651"/>
    </source>
</evidence>
<dbReference type="SUPFAM" id="SSF52540">
    <property type="entry name" value="P-loop containing nucleoside triphosphate hydrolases"/>
    <property type="match status" value="1"/>
</dbReference>